<feature type="chain" id="PRO_5043609172" evidence="1">
    <location>
        <begin position="23"/>
        <end position="121"/>
    </location>
</feature>
<feature type="signal peptide" evidence="1">
    <location>
        <begin position="1"/>
        <end position="22"/>
    </location>
</feature>
<name>A0AAW0DMT4_9AGAR</name>
<keyword evidence="3" id="KW-1185">Reference proteome</keyword>
<comment type="caution">
    <text evidence="2">The sequence shown here is derived from an EMBL/GenBank/DDBJ whole genome shotgun (WGS) entry which is preliminary data.</text>
</comment>
<organism evidence="2 3">
    <name type="scientific">Favolaschia claudopus</name>
    <dbReference type="NCBI Taxonomy" id="2862362"/>
    <lineage>
        <taxon>Eukaryota</taxon>
        <taxon>Fungi</taxon>
        <taxon>Dikarya</taxon>
        <taxon>Basidiomycota</taxon>
        <taxon>Agaricomycotina</taxon>
        <taxon>Agaricomycetes</taxon>
        <taxon>Agaricomycetidae</taxon>
        <taxon>Agaricales</taxon>
        <taxon>Marasmiineae</taxon>
        <taxon>Mycenaceae</taxon>
        <taxon>Favolaschia</taxon>
    </lineage>
</organism>
<accession>A0AAW0DMT4</accession>
<dbReference type="EMBL" id="JAWWNJ010000007">
    <property type="protein sequence ID" value="KAK7052275.1"/>
    <property type="molecule type" value="Genomic_DNA"/>
</dbReference>
<gene>
    <name evidence="2" type="ORF">R3P38DRAFT_3594904</name>
</gene>
<evidence type="ECO:0000313" key="2">
    <source>
        <dbReference type="EMBL" id="KAK7052275.1"/>
    </source>
</evidence>
<dbReference type="Proteomes" id="UP001362999">
    <property type="component" value="Unassembled WGS sequence"/>
</dbReference>
<evidence type="ECO:0000256" key="1">
    <source>
        <dbReference type="SAM" id="SignalP"/>
    </source>
</evidence>
<dbReference type="AlphaFoldDB" id="A0AAW0DMT4"/>
<protein>
    <submittedName>
        <fullName evidence="2">Uncharacterized protein</fullName>
    </submittedName>
</protein>
<sequence>MFNTKIFLLVAAVAGLLSSAAGQSDAWEVEFYERSAGDTGHCTGGGSTISGSDFICHTIGLGSNVASFQVLRVTNPVGFNVAFHVFSDNSCQNDLGAAALGPGVCFSDSVGSFQPFLIRTG</sequence>
<evidence type="ECO:0000313" key="3">
    <source>
        <dbReference type="Proteomes" id="UP001362999"/>
    </source>
</evidence>
<proteinExistence type="predicted"/>
<reference evidence="2 3" key="1">
    <citation type="journal article" date="2024" name="J Genomics">
        <title>Draft genome sequencing and assembly of Favolaschia claudopus CIRM-BRFM 2984 isolated from oak limbs.</title>
        <authorList>
            <person name="Navarro D."/>
            <person name="Drula E."/>
            <person name="Chaduli D."/>
            <person name="Cazenave R."/>
            <person name="Ahrendt S."/>
            <person name="Wang J."/>
            <person name="Lipzen A."/>
            <person name="Daum C."/>
            <person name="Barry K."/>
            <person name="Grigoriev I.V."/>
            <person name="Favel A."/>
            <person name="Rosso M.N."/>
            <person name="Martin F."/>
        </authorList>
    </citation>
    <scope>NUCLEOTIDE SEQUENCE [LARGE SCALE GENOMIC DNA]</scope>
    <source>
        <strain evidence="2 3">CIRM-BRFM 2984</strain>
    </source>
</reference>
<keyword evidence="1" id="KW-0732">Signal</keyword>